<accession>A0ABP0ERF4</accession>
<dbReference type="Proteomes" id="UP001314241">
    <property type="component" value="Unassembled WGS sequence"/>
</dbReference>
<dbReference type="RefSeq" id="WP_349641120.1">
    <property type="nucleotide sequence ID" value="NZ_CAWVOH010000001.1"/>
</dbReference>
<gene>
    <name evidence="2" type="ORF">R54876_GBNLAHCA_00112</name>
</gene>
<evidence type="ECO:0000259" key="1">
    <source>
        <dbReference type="PROSITE" id="PS51742"/>
    </source>
</evidence>
<comment type="caution">
    <text evidence="2">The sequence shown here is derived from an EMBL/GenBank/DDBJ whole genome shotgun (WGS) entry which is preliminary data.</text>
</comment>
<evidence type="ECO:0000313" key="2">
    <source>
        <dbReference type="EMBL" id="CAK8053556.1"/>
    </source>
</evidence>
<dbReference type="PROSITE" id="PS51742">
    <property type="entry name" value="PPC"/>
    <property type="match status" value="1"/>
</dbReference>
<name>A0ABP0ERF4_9LACO</name>
<proteinExistence type="predicted"/>
<dbReference type="CDD" id="cd11378">
    <property type="entry name" value="DUF296"/>
    <property type="match status" value="1"/>
</dbReference>
<evidence type="ECO:0000313" key="3">
    <source>
        <dbReference type="Proteomes" id="UP001314241"/>
    </source>
</evidence>
<protein>
    <submittedName>
        <fullName evidence="2">PPC/DUF296 domain (AF0104)</fullName>
    </submittedName>
</protein>
<keyword evidence="3" id="KW-1185">Reference proteome</keyword>
<organism evidence="2 3">
    <name type="scientific">Eupransor demetentiae</name>
    <dbReference type="NCBI Taxonomy" id="3109584"/>
    <lineage>
        <taxon>Bacteria</taxon>
        <taxon>Bacillati</taxon>
        <taxon>Bacillota</taxon>
        <taxon>Bacilli</taxon>
        <taxon>Lactobacillales</taxon>
        <taxon>Lactobacillaceae</taxon>
        <taxon>Eupransor</taxon>
    </lineage>
</organism>
<dbReference type="Pfam" id="PF03479">
    <property type="entry name" value="PCC"/>
    <property type="match status" value="1"/>
</dbReference>
<dbReference type="Gene3D" id="3.30.1330.80">
    <property type="entry name" value="Hypothetical protein, similar to alpha- acetolactate decarboxylase, domain 2"/>
    <property type="match status" value="1"/>
</dbReference>
<dbReference type="EMBL" id="CAWVOH010000001">
    <property type="protein sequence ID" value="CAK8053556.1"/>
    <property type="molecule type" value="Genomic_DNA"/>
</dbReference>
<dbReference type="SUPFAM" id="SSF117856">
    <property type="entry name" value="AF0104/ALDC/Ptd012-like"/>
    <property type="match status" value="1"/>
</dbReference>
<dbReference type="InterPro" id="IPR005175">
    <property type="entry name" value="PPC_dom"/>
</dbReference>
<reference evidence="2 3" key="1">
    <citation type="submission" date="2024-01" db="EMBL/GenBank/DDBJ databases">
        <authorList>
            <person name="Botero Cardona J."/>
        </authorList>
    </citation>
    <scope>NUCLEOTIDE SEQUENCE [LARGE SCALE GENOMIC DNA]</scope>
    <source>
        <strain evidence="2 3">LMG 33000</strain>
    </source>
</reference>
<feature type="domain" description="PPC" evidence="1">
    <location>
        <begin position="4"/>
        <end position="143"/>
    </location>
</feature>
<sequence length="143" mass="15956">MQIKQTENHDLIKLEKGDQLMAAIKEFALEKQVSGTFSGIGAMDKVVISTYLPEKSDFLDHEKEGLLEMFTLTGNVSWNDAEPVVHAHAGFSFLDGNQEVAVIAGDLREAHVSYTAEILFVPETEKIMREFDSKAGIDVWKLN</sequence>